<organism evidence="1 2">
    <name type="scientific">Enterobacter ludwigii</name>
    <dbReference type="NCBI Taxonomy" id="299767"/>
    <lineage>
        <taxon>Bacteria</taxon>
        <taxon>Pseudomonadati</taxon>
        <taxon>Pseudomonadota</taxon>
        <taxon>Gammaproteobacteria</taxon>
        <taxon>Enterobacterales</taxon>
        <taxon>Enterobacteriaceae</taxon>
        <taxon>Enterobacter</taxon>
        <taxon>Enterobacter cloacae complex</taxon>
    </lineage>
</organism>
<dbReference type="EMBL" id="CP116347">
    <property type="protein sequence ID" value="WCE12192.1"/>
    <property type="molecule type" value="Genomic_DNA"/>
</dbReference>
<accession>A0AAX3L7K6</accession>
<name>A0AAX3L7K6_9ENTR</name>
<dbReference type="Proteomes" id="UP001210538">
    <property type="component" value="Chromosome"/>
</dbReference>
<protein>
    <recommendedName>
        <fullName evidence="3">Anti-sigma factor RsiW</fullName>
    </recommendedName>
</protein>
<dbReference type="RefSeq" id="WP_059306109.1">
    <property type="nucleotide sequence ID" value="NZ_CP076536.1"/>
</dbReference>
<sequence length="262" mass="28959">MNAHRFTAPYNDEAIVAWIDGEMCHADAQKFEEELRRDERLSGRTAELMKSNADYPGAFAAMLDDAPLEKMQARLAELPDPKPATPAGVSRRALIAASVSFLVVGSGVGYGLRPAFAPSDENAHIRDLEAQYMSLYSVETLLDMDSAPHVLQRGLERAAQDIGLQLQASQLILHGAELKMVRMLRYETTSIAQIAWINADYGSMALCISPTEQTTTAAQQEQRHDMNLVWWQKAGYQFVLIGRNPLPQLRGSAEQLQSLISG</sequence>
<gene>
    <name evidence="1" type="ORF">PHA72_19315</name>
</gene>
<evidence type="ECO:0000313" key="2">
    <source>
        <dbReference type="Proteomes" id="UP001210538"/>
    </source>
</evidence>
<dbReference type="AlphaFoldDB" id="A0AAX3L7K6"/>
<keyword evidence="2" id="KW-1185">Reference proteome</keyword>
<proteinExistence type="predicted"/>
<reference evidence="1 2" key="1">
    <citation type="submission" date="2023-01" db="EMBL/GenBank/DDBJ databases">
        <title>Genome sequence resource and annotation of Enterobacter ludwigii, an economically important pathogen of seedling wilt with strawberry.</title>
        <authorList>
            <person name="Xie Y."/>
        </authorList>
    </citation>
    <scope>NUCLEOTIDE SEQUENCE [LARGE SCALE GENOMIC DNA]</scope>
    <source>
        <strain evidence="1 2">CM-TZ4</strain>
    </source>
</reference>
<evidence type="ECO:0000313" key="1">
    <source>
        <dbReference type="EMBL" id="WCE12192.1"/>
    </source>
</evidence>
<evidence type="ECO:0008006" key="3">
    <source>
        <dbReference type="Google" id="ProtNLM"/>
    </source>
</evidence>